<protein>
    <submittedName>
        <fullName evidence="1">Uncharacterized protein</fullName>
    </submittedName>
</protein>
<sequence length="73" mass="8172">IVPYSPFLSTKYNCHINVECATSIAAVKYTVKYIHKGGNKGSLQVGERDEIKVYIEGHDFSCAEAAWQTLHLK</sequence>
<feature type="non-terminal residue" evidence="1">
    <location>
        <position position="1"/>
    </location>
</feature>
<evidence type="ECO:0000313" key="2">
    <source>
        <dbReference type="Proteomes" id="UP000799118"/>
    </source>
</evidence>
<organism evidence="1 2">
    <name type="scientific">Gymnopus androsaceus JB14</name>
    <dbReference type="NCBI Taxonomy" id="1447944"/>
    <lineage>
        <taxon>Eukaryota</taxon>
        <taxon>Fungi</taxon>
        <taxon>Dikarya</taxon>
        <taxon>Basidiomycota</taxon>
        <taxon>Agaricomycotina</taxon>
        <taxon>Agaricomycetes</taxon>
        <taxon>Agaricomycetidae</taxon>
        <taxon>Agaricales</taxon>
        <taxon>Marasmiineae</taxon>
        <taxon>Omphalotaceae</taxon>
        <taxon>Gymnopus</taxon>
    </lineage>
</organism>
<dbReference type="EMBL" id="ML769571">
    <property type="protein sequence ID" value="KAE9393437.1"/>
    <property type="molecule type" value="Genomic_DNA"/>
</dbReference>
<feature type="non-terminal residue" evidence="1">
    <location>
        <position position="73"/>
    </location>
</feature>
<proteinExistence type="predicted"/>
<name>A0A6A4H8B6_9AGAR</name>
<gene>
    <name evidence="1" type="ORF">BT96DRAFT_744401</name>
</gene>
<reference evidence="1" key="1">
    <citation type="journal article" date="2019" name="Environ. Microbiol.">
        <title>Fungal ecological strategies reflected in gene transcription - a case study of two litter decomposers.</title>
        <authorList>
            <person name="Barbi F."/>
            <person name="Kohler A."/>
            <person name="Barry K."/>
            <person name="Baskaran P."/>
            <person name="Daum C."/>
            <person name="Fauchery L."/>
            <person name="Ihrmark K."/>
            <person name="Kuo A."/>
            <person name="LaButti K."/>
            <person name="Lipzen A."/>
            <person name="Morin E."/>
            <person name="Grigoriev I.V."/>
            <person name="Henrissat B."/>
            <person name="Lindahl B."/>
            <person name="Martin F."/>
        </authorList>
    </citation>
    <scope>NUCLEOTIDE SEQUENCE</scope>
    <source>
        <strain evidence="1">JB14</strain>
    </source>
</reference>
<evidence type="ECO:0000313" key="1">
    <source>
        <dbReference type="EMBL" id="KAE9393437.1"/>
    </source>
</evidence>
<accession>A0A6A4H8B6</accession>
<dbReference type="OrthoDB" id="3366231at2759"/>
<keyword evidence="2" id="KW-1185">Reference proteome</keyword>
<dbReference type="AlphaFoldDB" id="A0A6A4H8B6"/>
<dbReference type="Proteomes" id="UP000799118">
    <property type="component" value="Unassembled WGS sequence"/>
</dbReference>